<evidence type="ECO:0000313" key="4">
    <source>
        <dbReference type="Proteomes" id="UP001165122"/>
    </source>
</evidence>
<evidence type="ECO:0000313" key="3">
    <source>
        <dbReference type="EMBL" id="GMH49208.1"/>
    </source>
</evidence>
<dbReference type="GO" id="GO:0016020">
    <property type="term" value="C:membrane"/>
    <property type="evidence" value="ECO:0007669"/>
    <property type="project" value="UniProtKB-SubCell"/>
</dbReference>
<protein>
    <recommendedName>
        <fullName evidence="5">Protein YOP1</fullName>
    </recommendedName>
</protein>
<comment type="subcellular location">
    <subcellularLocation>
        <location evidence="1">Membrane</location>
        <topology evidence="1">Multi-pass membrane protein</topology>
    </subcellularLocation>
</comment>
<dbReference type="Proteomes" id="UP001165122">
    <property type="component" value="Unassembled WGS sequence"/>
</dbReference>
<comment type="similarity">
    <text evidence="1">Belongs to the DP1 family.</text>
</comment>
<dbReference type="EMBL" id="BRXW01000380">
    <property type="protein sequence ID" value="GMH49208.1"/>
    <property type="molecule type" value="Genomic_DNA"/>
</dbReference>
<keyword evidence="2" id="KW-0812">Transmembrane</keyword>
<keyword evidence="2" id="KW-1133">Transmembrane helix</keyword>
<feature type="transmembrane region" description="Helical" evidence="2">
    <location>
        <begin position="39"/>
        <end position="62"/>
    </location>
</feature>
<evidence type="ECO:0000256" key="2">
    <source>
        <dbReference type="SAM" id="Phobius"/>
    </source>
</evidence>
<evidence type="ECO:0000256" key="1">
    <source>
        <dbReference type="RuleBase" id="RU362006"/>
    </source>
</evidence>
<sequence length="161" mass="18485">MDKLDEYTKKIDDWMAKYPTITGYEYLSTLETQFGYSKVYFFLATLLSLTTFLFIIGGIKLISDLVGFVYPAYASFKAIDSADPNDDTQWLTYWVVFAIFSILESACGFIVSWIPFYFFIKLAFLVWLYHPNTMGAVVVYTQVIRPNILGYVGGEGEKKKD</sequence>
<organism evidence="3 4">
    <name type="scientific">Triparma laevis f. longispina</name>
    <dbReference type="NCBI Taxonomy" id="1714387"/>
    <lineage>
        <taxon>Eukaryota</taxon>
        <taxon>Sar</taxon>
        <taxon>Stramenopiles</taxon>
        <taxon>Ochrophyta</taxon>
        <taxon>Bolidophyceae</taxon>
        <taxon>Parmales</taxon>
        <taxon>Triparmaceae</taxon>
        <taxon>Triparma</taxon>
    </lineage>
</organism>
<proteinExistence type="inferred from homology"/>
<name>A0A9W6ZDQ0_9STRA</name>
<keyword evidence="2" id="KW-0472">Membrane</keyword>
<dbReference type="PANTHER" id="PTHR12300">
    <property type="entry name" value="HVA22-LIKE PROTEINS"/>
    <property type="match status" value="1"/>
</dbReference>
<evidence type="ECO:0008006" key="5">
    <source>
        <dbReference type="Google" id="ProtNLM"/>
    </source>
</evidence>
<keyword evidence="4" id="KW-1185">Reference proteome</keyword>
<dbReference type="InterPro" id="IPR004345">
    <property type="entry name" value="TB2_DP1_HVA22"/>
</dbReference>
<accession>A0A9W6ZDQ0</accession>
<comment type="caution">
    <text evidence="3">The sequence shown here is derived from an EMBL/GenBank/DDBJ whole genome shotgun (WGS) entry which is preliminary data.</text>
</comment>
<dbReference type="OrthoDB" id="10009287at2759"/>
<reference evidence="4" key="1">
    <citation type="journal article" date="2023" name="Commun. Biol.">
        <title>Genome analysis of Parmales, the sister group of diatoms, reveals the evolutionary specialization of diatoms from phago-mixotrophs to photoautotrophs.</title>
        <authorList>
            <person name="Ban H."/>
            <person name="Sato S."/>
            <person name="Yoshikawa S."/>
            <person name="Yamada K."/>
            <person name="Nakamura Y."/>
            <person name="Ichinomiya M."/>
            <person name="Sato N."/>
            <person name="Blanc-Mathieu R."/>
            <person name="Endo H."/>
            <person name="Kuwata A."/>
            <person name="Ogata H."/>
        </authorList>
    </citation>
    <scope>NUCLEOTIDE SEQUENCE [LARGE SCALE GENOMIC DNA]</scope>
    <source>
        <strain evidence="4">NIES 3700</strain>
    </source>
</reference>
<dbReference type="AlphaFoldDB" id="A0A9W6ZDQ0"/>
<gene>
    <name evidence="3" type="ORF">TrLO_g9963</name>
</gene>
<feature type="transmembrane region" description="Helical" evidence="2">
    <location>
        <begin position="93"/>
        <end position="120"/>
    </location>
</feature>
<dbReference type="Pfam" id="PF03134">
    <property type="entry name" value="TB2_DP1_HVA22"/>
    <property type="match status" value="1"/>
</dbReference>